<evidence type="ECO:0000256" key="15">
    <source>
        <dbReference type="SAM" id="MobiDB-lite"/>
    </source>
</evidence>
<dbReference type="Gene3D" id="3.40.50.300">
    <property type="entry name" value="P-loop containing nucleotide triphosphate hydrolases"/>
    <property type="match status" value="1"/>
</dbReference>
<comment type="function">
    <text evidence="11 14">The main replicative DNA helicase, it participates in initiation and elongation during chromosome replication. Travels ahead of the DNA replisome, separating dsDNA into templates for DNA synthesis. A processive ATP-dependent 5'-3' DNA helicase it has DNA-dependent ATPase activity.</text>
</comment>
<dbReference type="InterPro" id="IPR007694">
    <property type="entry name" value="DNA_helicase_DnaB-like_C"/>
</dbReference>
<keyword evidence="5 14" id="KW-0547">Nucleotide-binding</keyword>
<evidence type="ECO:0000256" key="12">
    <source>
        <dbReference type="ARBA" id="ARBA00048954"/>
    </source>
</evidence>
<dbReference type="NCBIfam" id="TIGR00665">
    <property type="entry name" value="DnaB"/>
    <property type="match status" value="1"/>
</dbReference>
<dbReference type="Proteomes" id="UP001301140">
    <property type="component" value="Unassembled WGS sequence"/>
</dbReference>
<dbReference type="InterPro" id="IPR036185">
    <property type="entry name" value="DNA_heli_DnaB-like_N_sf"/>
</dbReference>
<dbReference type="GO" id="GO:0016787">
    <property type="term" value="F:hydrolase activity"/>
    <property type="evidence" value="ECO:0007669"/>
    <property type="project" value="UniProtKB-KW"/>
</dbReference>
<sequence length="504" mass="56533">MADMDTLERAADAPAGPAFRTQPHNIEAEQSLLGAVLVNNEAFHRVSDFLRAEHFYEPVHQRIFEACAIRIGRGQLADHRTLYHLFETDPALQELDGPRYLARLAAAAETIINASEYGRIIHDLALRRGLIRVGEEVVTTAYEPQAEGSGKDQIETAERRLFELAQQGEITGDFRGFSGVLTEAVRHIESAFHKTGKVTGVPTGLTGLDEKMGGLQRSDLLILAGRPSMGKTALAVTIAANAAMAEFHERDREQAKHENFVVGVFSLEMSAEQLATRLISAQAQVESDRLRRGDFDENDWPKLVRATQELSALPLFIDDTPALSVSALRTRARRLKRTQGLNLLVVDYLQLLRGSGTYAQANRVQEISEITQSLKAIAKELNIPVLALSQLSRAVEQREDKRPMLSDLRESGSIEQDADIVMFVFREEYYLSRAVPAQRESEPQDKFQERYQQWFERCQAMHNKAEVIIAKQRHGPIGTVQVQFDGSYGRFRNLETSAYQDSYP</sequence>
<dbReference type="Pfam" id="PF00772">
    <property type="entry name" value="DnaB"/>
    <property type="match status" value="1"/>
</dbReference>
<dbReference type="Gene3D" id="1.10.860.10">
    <property type="entry name" value="DNAb Helicase, Chain A"/>
    <property type="match status" value="1"/>
</dbReference>
<evidence type="ECO:0000256" key="10">
    <source>
        <dbReference type="ARBA" id="ARBA00023235"/>
    </source>
</evidence>
<keyword evidence="8 14" id="KW-0067">ATP-binding</keyword>
<feature type="region of interest" description="Disordered" evidence="15">
    <location>
        <begin position="1"/>
        <end position="22"/>
    </location>
</feature>
<evidence type="ECO:0000259" key="16">
    <source>
        <dbReference type="PROSITE" id="PS51199"/>
    </source>
</evidence>
<evidence type="ECO:0000256" key="6">
    <source>
        <dbReference type="ARBA" id="ARBA00022801"/>
    </source>
</evidence>
<dbReference type="FunFam" id="3.40.50.300:FF:000076">
    <property type="entry name" value="Replicative DNA helicase"/>
    <property type="match status" value="1"/>
</dbReference>
<dbReference type="EMBL" id="JARGEQ010000096">
    <property type="protein sequence ID" value="MDF1586908.1"/>
    <property type="molecule type" value="Genomic_DNA"/>
</dbReference>
<accession>A0AAP3XRW3</accession>
<keyword evidence="9 14" id="KW-0238">DNA-binding</keyword>
<keyword evidence="7 14" id="KW-0347">Helicase</keyword>
<dbReference type="CDD" id="cd00984">
    <property type="entry name" value="DnaB_C"/>
    <property type="match status" value="1"/>
</dbReference>
<dbReference type="InterPro" id="IPR027417">
    <property type="entry name" value="P-loop_NTPase"/>
</dbReference>
<feature type="compositionally biased region" description="Basic and acidic residues" evidence="15">
    <location>
        <begin position="1"/>
        <end position="11"/>
    </location>
</feature>
<dbReference type="InterPro" id="IPR016136">
    <property type="entry name" value="DNA_helicase_N/primase_C"/>
</dbReference>
<dbReference type="SUPFAM" id="SSF48024">
    <property type="entry name" value="N-terminal domain of DnaB helicase"/>
    <property type="match status" value="1"/>
</dbReference>
<protein>
    <recommendedName>
        <fullName evidence="13 14">Replicative DNA helicase</fullName>
        <ecNumber evidence="13 14">5.6.2.3</ecNumber>
    </recommendedName>
</protein>
<evidence type="ECO:0000313" key="17">
    <source>
        <dbReference type="EMBL" id="MDF1586908.1"/>
    </source>
</evidence>
<dbReference type="NCBIfam" id="NF006606">
    <property type="entry name" value="PRK09165.1"/>
    <property type="match status" value="1"/>
</dbReference>
<evidence type="ECO:0000256" key="1">
    <source>
        <dbReference type="ARBA" id="ARBA00008428"/>
    </source>
</evidence>
<keyword evidence="4 14" id="KW-0235">DNA replication</keyword>
<dbReference type="InterPro" id="IPR007693">
    <property type="entry name" value="DNA_helicase_DnaB-like_N"/>
</dbReference>
<comment type="caution">
    <text evidence="17">The sequence shown here is derived from an EMBL/GenBank/DDBJ whole genome shotgun (WGS) entry which is preliminary data.</text>
</comment>
<evidence type="ECO:0000256" key="11">
    <source>
        <dbReference type="ARBA" id="ARBA00044932"/>
    </source>
</evidence>
<evidence type="ECO:0000256" key="8">
    <source>
        <dbReference type="ARBA" id="ARBA00022840"/>
    </source>
</evidence>
<evidence type="ECO:0000256" key="4">
    <source>
        <dbReference type="ARBA" id="ARBA00022705"/>
    </source>
</evidence>
<evidence type="ECO:0000313" key="18">
    <source>
        <dbReference type="Proteomes" id="UP001301140"/>
    </source>
</evidence>
<dbReference type="GO" id="GO:0042802">
    <property type="term" value="F:identical protein binding"/>
    <property type="evidence" value="ECO:0007669"/>
    <property type="project" value="UniProtKB-ARBA"/>
</dbReference>
<dbReference type="Pfam" id="PF03796">
    <property type="entry name" value="DnaB_C"/>
    <property type="match status" value="1"/>
</dbReference>
<dbReference type="PANTHER" id="PTHR30153">
    <property type="entry name" value="REPLICATIVE DNA HELICASE DNAB"/>
    <property type="match status" value="1"/>
</dbReference>
<dbReference type="PROSITE" id="PS51199">
    <property type="entry name" value="SF4_HELICASE"/>
    <property type="match status" value="1"/>
</dbReference>
<comment type="similarity">
    <text evidence="1 14">Belongs to the helicase family. DnaB subfamily.</text>
</comment>
<dbReference type="EC" id="5.6.2.3" evidence="13 14"/>
<dbReference type="GO" id="GO:0006269">
    <property type="term" value="P:DNA replication, synthesis of primer"/>
    <property type="evidence" value="ECO:0007669"/>
    <property type="project" value="UniProtKB-UniRule"/>
</dbReference>
<gene>
    <name evidence="17" type="ORF">PZ740_11005</name>
</gene>
<evidence type="ECO:0000256" key="7">
    <source>
        <dbReference type="ARBA" id="ARBA00022806"/>
    </source>
</evidence>
<reference evidence="17 18" key="1">
    <citation type="submission" date="2023-03" db="EMBL/GenBank/DDBJ databases">
        <title>YIM 152171 draft genome.</title>
        <authorList>
            <person name="Yang Z."/>
        </authorList>
    </citation>
    <scope>NUCLEOTIDE SEQUENCE [LARGE SCALE GENOMIC DNA]</scope>
    <source>
        <strain evidence="17 18">YIM 152171</strain>
    </source>
</reference>
<dbReference type="RefSeq" id="WP_327789326.1">
    <property type="nucleotide sequence ID" value="NZ_JARGEQ010000096.1"/>
</dbReference>
<proteinExistence type="inferred from homology"/>
<keyword evidence="18" id="KW-1185">Reference proteome</keyword>
<evidence type="ECO:0000256" key="13">
    <source>
        <dbReference type="NCBIfam" id="TIGR00665"/>
    </source>
</evidence>
<dbReference type="AlphaFoldDB" id="A0AAP3XRW3"/>
<dbReference type="GO" id="GO:0005524">
    <property type="term" value="F:ATP binding"/>
    <property type="evidence" value="ECO:0007669"/>
    <property type="project" value="UniProtKB-UniRule"/>
</dbReference>
<evidence type="ECO:0000256" key="2">
    <source>
        <dbReference type="ARBA" id="ARBA00011643"/>
    </source>
</evidence>
<dbReference type="GO" id="GO:0043139">
    <property type="term" value="F:5'-3' DNA helicase activity"/>
    <property type="evidence" value="ECO:0007669"/>
    <property type="project" value="UniProtKB-EC"/>
</dbReference>
<name>A0AAP3XRW3_9PROT</name>
<evidence type="ECO:0000256" key="9">
    <source>
        <dbReference type="ARBA" id="ARBA00023125"/>
    </source>
</evidence>
<keyword evidence="10" id="KW-0413">Isomerase</keyword>
<dbReference type="GO" id="GO:0003677">
    <property type="term" value="F:DNA binding"/>
    <property type="evidence" value="ECO:0007669"/>
    <property type="project" value="UniProtKB-UniRule"/>
</dbReference>
<dbReference type="GO" id="GO:0005829">
    <property type="term" value="C:cytosol"/>
    <property type="evidence" value="ECO:0007669"/>
    <property type="project" value="TreeGrafter"/>
</dbReference>
<evidence type="ECO:0000256" key="3">
    <source>
        <dbReference type="ARBA" id="ARBA00022515"/>
    </source>
</evidence>
<dbReference type="InterPro" id="IPR007692">
    <property type="entry name" value="DNA_helicase_DnaB"/>
</dbReference>
<comment type="subunit">
    <text evidence="2">Homohexamer.</text>
</comment>
<feature type="domain" description="SF4 helicase" evidence="16">
    <location>
        <begin position="194"/>
        <end position="498"/>
    </location>
</feature>
<dbReference type="SUPFAM" id="SSF52540">
    <property type="entry name" value="P-loop containing nucleoside triphosphate hydrolases"/>
    <property type="match status" value="1"/>
</dbReference>
<organism evidence="17 18">
    <name type="scientific">Marinimicrococcus flavescens</name>
    <dbReference type="NCBI Taxonomy" id="3031815"/>
    <lineage>
        <taxon>Bacteria</taxon>
        <taxon>Pseudomonadati</taxon>
        <taxon>Pseudomonadota</taxon>
        <taxon>Alphaproteobacteria</taxon>
        <taxon>Geminicoccales</taxon>
        <taxon>Geminicoccaceae</taxon>
        <taxon>Marinimicrococcus</taxon>
    </lineage>
</organism>
<dbReference type="GO" id="GO:1990077">
    <property type="term" value="C:primosome complex"/>
    <property type="evidence" value="ECO:0007669"/>
    <property type="project" value="UniProtKB-UniRule"/>
</dbReference>
<keyword evidence="6 14" id="KW-0378">Hydrolase</keyword>
<evidence type="ECO:0000256" key="14">
    <source>
        <dbReference type="RuleBase" id="RU362085"/>
    </source>
</evidence>
<comment type="catalytic activity">
    <reaction evidence="12 14">
        <text>ATP + H2O = ADP + phosphate + H(+)</text>
        <dbReference type="Rhea" id="RHEA:13065"/>
        <dbReference type="ChEBI" id="CHEBI:15377"/>
        <dbReference type="ChEBI" id="CHEBI:15378"/>
        <dbReference type="ChEBI" id="CHEBI:30616"/>
        <dbReference type="ChEBI" id="CHEBI:43474"/>
        <dbReference type="ChEBI" id="CHEBI:456216"/>
        <dbReference type="EC" id="5.6.2.3"/>
    </reaction>
</comment>
<dbReference type="PANTHER" id="PTHR30153:SF2">
    <property type="entry name" value="REPLICATIVE DNA HELICASE"/>
    <property type="match status" value="1"/>
</dbReference>
<evidence type="ECO:0000256" key="5">
    <source>
        <dbReference type="ARBA" id="ARBA00022741"/>
    </source>
</evidence>
<keyword evidence="3 14" id="KW-0639">Primosome</keyword>